<dbReference type="Pfam" id="PF00078">
    <property type="entry name" value="RVT_1"/>
    <property type="match status" value="1"/>
</dbReference>
<dbReference type="PANTHER" id="PTHR34047">
    <property type="entry name" value="NUCLEAR INTRON MATURASE 1, MITOCHONDRIAL-RELATED"/>
    <property type="match status" value="1"/>
</dbReference>
<sequence length="389" mass="43339">MSLWQRLRDWLHTDTQPDSTPTPAPDSAPPSSPPSATHNRRFTASLRTHTPAQSLRRTRSARLKRHGLPLWRNDQALAADLDLSTPELYHFACHRLADPHRHYISFNIPRRSGASRAILAPLPRLKALQRRLLALALHRLPVHDAAHAFVPGRSIATNARPHLGKAFVLSLDLKDFFGSLHLGRVRGYLLAMGYGWEVASTLALLCTEAPRQPVQVQGEVRWAPVGSRTLPQGAPTSPALANAIAYRLDRRLNGLARSLNLTYTRYADDLSFSGDDPQVLGSLLRLTHQIVVEEGFELASHKTRVQRQGQRQQVAGVIVNQVLGRSRQERRRLRAAIHRYARAQARGESHPAWRLELEGRLAFLHMLNPAQARALSSGLPDEPPGASAR</sequence>
<evidence type="ECO:0000259" key="11">
    <source>
        <dbReference type="PROSITE" id="PS50878"/>
    </source>
</evidence>
<dbReference type="GO" id="GO:0003723">
    <property type="term" value="F:RNA binding"/>
    <property type="evidence" value="ECO:0007669"/>
    <property type="project" value="InterPro"/>
</dbReference>
<comment type="similarity">
    <text evidence="8">Belongs to the bacterial reverse transcriptase family.</text>
</comment>
<dbReference type="RefSeq" id="WP_111729998.1">
    <property type="nucleotide sequence ID" value="NZ_QHKO01000004.1"/>
</dbReference>
<dbReference type="InterPro" id="IPR000477">
    <property type="entry name" value="RT_dom"/>
</dbReference>
<dbReference type="GO" id="GO:0051607">
    <property type="term" value="P:defense response to virus"/>
    <property type="evidence" value="ECO:0007669"/>
    <property type="project" value="UniProtKB-KW"/>
</dbReference>
<dbReference type="Proteomes" id="UP000249169">
    <property type="component" value="Unassembled WGS sequence"/>
</dbReference>
<gene>
    <name evidence="12" type="ORF">DL240_11305</name>
</gene>
<keyword evidence="5" id="KW-0460">Magnesium</keyword>
<evidence type="ECO:0000256" key="2">
    <source>
        <dbReference type="ARBA" id="ARBA00022679"/>
    </source>
</evidence>
<accession>A0A328C601</accession>
<dbReference type="PRINTS" id="PR00866">
    <property type="entry name" value="RNADNAPOLMS"/>
</dbReference>
<evidence type="ECO:0000313" key="12">
    <source>
        <dbReference type="EMBL" id="RAL22426.1"/>
    </source>
</evidence>
<feature type="compositionally biased region" description="Pro residues" evidence="10">
    <location>
        <begin position="20"/>
        <end position="33"/>
    </location>
</feature>
<keyword evidence="4" id="KW-0479">Metal-binding</keyword>
<comment type="caution">
    <text evidence="12">The sequence shown here is derived from an EMBL/GenBank/DDBJ whole genome shotgun (WGS) entry which is preliminary data.</text>
</comment>
<dbReference type="GO" id="GO:0046872">
    <property type="term" value="F:metal ion binding"/>
    <property type="evidence" value="ECO:0007669"/>
    <property type="project" value="UniProtKB-KW"/>
</dbReference>
<evidence type="ECO:0000256" key="9">
    <source>
        <dbReference type="ARBA" id="ARBA00048173"/>
    </source>
</evidence>
<dbReference type="EC" id="2.7.7.49" evidence="1"/>
<evidence type="ECO:0000256" key="4">
    <source>
        <dbReference type="ARBA" id="ARBA00022723"/>
    </source>
</evidence>
<evidence type="ECO:0000313" key="13">
    <source>
        <dbReference type="Proteomes" id="UP000249169"/>
    </source>
</evidence>
<protein>
    <recommendedName>
        <fullName evidence="1">RNA-directed DNA polymerase</fullName>
        <ecNumber evidence="1">2.7.7.49</ecNumber>
    </recommendedName>
</protein>
<keyword evidence="2" id="KW-0808">Transferase</keyword>
<dbReference type="InterPro" id="IPR051083">
    <property type="entry name" value="GrpII_Intron_Splice-Mob/Def"/>
</dbReference>
<evidence type="ECO:0000256" key="5">
    <source>
        <dbReference type="ARBA" id="ARBA00022842"/>
    </source>
</evidence>
<keyword evidence="7" id="KW-0051">Antiviral defense</keyword>
<comment type="catalytic activity">
    <reaction evidence="9">
        <text>DNA(n) + a 2'-deoxyribonucleoside 5'-triphosphate = DNA(n+1) + diphosphate</text>
        <dbReference type="Rhea" id="RHEA:22508"/>
        <dbReference type="Rhea" id="RHEA-COMP:17339"/>
        <dbReference type="Rhea" id="RHEA-COMP:17340"/>
        <dbReference type="ChEBI" id="CHEBI:33019"/>
        <dbReference type="ChEBI" id="CHEBI:61560"/>
        <dbReference type="ChEBI" id="CHEBI:173112"/>
        <dbReference type="EC" id="2.7.7.49"/>
    </reaction>
</comment>
<name>A0A328C601_9DELT</name>
<dbReference type="CDD" id="cd03487">
    <property type="entry name" value="RT_Bac_retron_II"/>
    <property type="match status" value="1"/>
</dbReference>
<feature type="region of interest" description="Disordered" evidence="10">
    <location>
        <begin position="11"/>
        <end position="59"/>
    </location>
</feature>
<evidence type="ECO:0000256" key="8">
    <source>
        <dbReference type="ARBA" id="ARBA00034120"/>
    </source>
</evidence>
<reference evidence="12 13" key="1">
    <citation type="submission" date="2018-05" db="EMBL/GenBank/DDBJ databases">
        <title>Lujinxingia marina gen. nov. sp. nov., a new facultative anaerobic member of the class Deltaproteobacteria, and proposal of Lujinxingaceae fam. nov.</title>
        <authorList>
            <person name="Li C.-M."/>
        </authorList>
    </citation>
    <scope>NUCLEOTIDE SEQUENCE [LARGE SCALE GENOMIC DNA]</scope>
    <source>
        <strain evidence="12 13">B210</strain>
    </source>
</reference>
<dbReference type="OrthoDB" id="7055795at2"/>
<evidence type="ECO:0000256" key="1">
    <source>
        <dbReference type="ARBA" id="ARBA00012493"/>
    </source>
</evidence>
<evidence type="ECO:0000256" key="7">
    <source>
        <dbReference type="ARBA" id="ARBA00023118"/>
    </source>
</evidence>
<evidence type="ECO:0000256" key="6">
    <source>
        <dbReference type="ARBA" id="ARBA00022918"/>
    </source>
</evidence>
<evidence type="ECO:0000256" key="3">
    <source>
        <dbReference type="ARBA" id="ARBA00022695"/>
    </source>
</evidence>
<dbReference type="InterPro" id="IPR000123">
    <property type="entry name" value="Reverse_transcriptase_msDNA"/>
</dbReference>
<keyword evidence="6 12" id="KW-0695">RNA-directed DNA polymerase</keyword>
<feature type="compositionally biased region" description="Polar residues" evidence="10">
    <location>
        <begin position="45"/>
        <end position="55"/>
    </location>
</feature>
<dbReference type="SUPFAM" id="SSF56672">
    <property type="entry name" value="DNA/RNA polymerases"/>
    <property type="match status" value="1"/>
</dbReference>
<keyword evidence="13" id="KW-1185">Reference proteome</keyword>
<dbReference type="PROSITE" id="PS50878">
    <property type="entry name" value="RT_POL"/>
    <property type="match status" value="1"/>
</dbReference>
<dbReference type="InterPro" id="IPR043502">
    <property type="entry name" value="DNA/RNA_pol_sf"/>
</dbReference>
<dbReference type="EMBL" id="QHKO01000004">
    <property type="protein sequence ID" value="RAL22426.1"/>
    <property type="molecule type" value="Genomic_DNA"/>
</dbReference>
<keyword evidence="3" id="KW-0548">Nucleotidyltransferase</keyword>
<dbReference type="AlphaFoldDB" id="A0A328C601"/>
<feature type="domain" description="Reverse transcriptase" evidence="11">
    <location>
        <begin position="89"/>
        <end position="319"/>
    </location>
</feature>
<dbReference type="GO" id="GO:0003964">
    <property type="term" value="F:RNA-directed DNA polymerase activity"/>
    <property type="evidence" value="ECO:0007669"/>
    <property type="project" value="UniProtKB-KW"/>
</dbReference>
<organism evidence="12 13">
    <name type="scientific">Lujinxingia litoralis</name>
    <dbReference type="NCBI Taxonomy" id="2211119"/>
    <lineage>
        <taxon>Bacteria</taxon>
        <taxon>Deltaproteobacteria</taxon>
        <taxon>Bradymonadales</taxon>
        <taxon>Lujinxingiaceae</taxon>
        <taxon>Lujinxingia</taxon>
    </lineage>
</organism>
<proteinExistence type="inferred from homology"/>
<evidence type="ECO:0000256" key="10">
    <source>
        <dbReference type="SAM" id="MobiDB-lite"/>
    </source>
</evidence>
<dbReference type="PANTHER" id="PTHR34047:SF7">
    <property type="entry name" value="RNA-DIRECTED DNA POLYMERASE"/>
    <property type="match status" value="1"/>
</dbReference>